<accession>A0A841KTR8</accession>
<dbReference type="AlphaFoldDB" id="A0A841KTR8"/>
<dbReference type="OrthoDB" id="5959647at2"/>
<evidence type="ECO:0000256" key="1">
    <source>
        <dbReference type="SAM" id="MobiDB-lite"/>
    </source>
</evidence>
<dbReference type="EMBL" id="JACHET010000001">
    <property type="protein sequence ID" value="MBB6185338.1"/>
    <property type="molecule type" value="Genomic_DNA"/>
</dbReference>
<feature type="compositionally biased region" description="Pro residues" evidence="1">
    <location>
        <begin position="64"/>
        <end position="83"/>
    </location>
</feature>
<reference evidence="2 3" key="1">
    <citation type="submission" date="2020-08" db="EMBL/GenBank/DDBJ databases">
        <title>Genomic Encyclopedia of Type Strains, Phase IV (KMG-IV): sequencing the most valuable type-strain genomes for metagenomic binning, comparative biology and taxonomic classification.</title>
        <authorList>
            <person name="Goeker M."/>
        </authorList>
    </citation>
    <scope>NUCLEOTIDE SEQUENCE [LARGE SCALE GENOMIC DNA]</scope>
    <source>
        <strain evidence="2 3">DSM 107085</strain>
    </source>
</reference>
<evidence type="ECO:0000313" key="2">
    <source>
        <dbReference type="EMBL" id="MBB6185338.1"/>
    </source>
</evidence>
<name>A0A841KTR8_9GAMM</name>
<evidence type="ECO:0000313" key="3">
    <source>
        <dbReference type="Proteomes" id="UP000560000"/>
    </source>
</evidence>
<comment type="caution">
    <text evidence="2">The sequence shown here is derived from an EMBL/GenBank/DDBJ whole genome shotgun (WGS) entry which is preliminary data.</text>
</comment>
<dbReference type="RefSeq" id="WP_152569331.1">
    <property type="nucleotide sequence ID" value="NZ_JACHET010000001.1"/>
</dbReference>
<feature type="region of interest" description="Disordered" evidence="1">
    <location>
        <begin position="55"/>
        <end position="89"/>
    </location>
</feature>
<sequence>MTNTIDLLESIATDASLRHAPAHDLEQMLDAMHASDALKQAVRTGDAVHVKIELGGKDGSVNQNPPPSNIHMPPPPPPPPPSPGESIIS</sequence>
<dbReference type="Proteomes" id="UP000560000">
    <property type="component" value="Unassembled WGS sequence"/>
</dbReference>
<proteinExistence type="predicted"/>
<gene>
    <name evidence="2" type="ORF">HNQ86_002683</name>
</gene>
<organism evidence="2 3">
    <name type="scientific">Oleiagrimonas soli</name>
    <dbReference type="NCBI Taxonomy" id="1543381"/>
    <lineage>
        <taxon>Bacteria</taxon>
        <taxon>Pseudomonadati</taxon>
        <taxon>Pseudomonadota</taxon>
        <taxon>Gammaproteobacteria</taxon>
        <taxon>Lysobacterales</taxon>
        <taxon>Rhodanobacteraceae</taxon>
        <taxon>Oleiagrimonas</taxon>
    </lineage>
</organism>
<protein>
    <submittedName>
        <fullName evidence="2">Uncharacterized protein</fullName>
    </submittedName>
</protein>